<gene>
    <name evidence="2" type="ORF">CcCBS67573_g03514</name>
</gene>
<evidence type="ECO:0000313" key="2">
    <source>
        <dbReference type="EMBL" id="TPX75215.1"/>
    </source>
</evidence>
<feature type="transmembrane region" description="Helical" evidence="1">
    <location>
        <begin position="54"/>
        <end position="73"/>
    </location>
</feature>
<evidence type="ECO:0000256" key="1">
    <source>
        <dbReference type="SAM" id="Phobius"/>
    </source>
</evidence>
<name>A0A507FHU2_9FUNG</name>
<comment type="caution">
    <text evidence="2">The sequence shown here is derived from an EMBL/GenBank/DDBJ whole genome shotgun (WGS) entry which is preliminary data.</text>
</comment>
<keyword evidence="3" id="KW-1185">Reference proteome</keyword>
<feature type="transmembrane region" description="Helical" evidence="1">
    <location>
        <begin position="78"/>
        <end position="99"/>
    </location>
</feature>
<evidence type="ECO:0000313" key="3">
    <source>
        <dbReference type="Proteomes" id="UP000320333"/>
    </source>
</evidence>
<dbReference type="Pfam" id="PF16015">
    <property type="entry name" value="Promethin"/>
    <property type="match status" value="1"/>
</dbReference>
<protein>
    <submittedName>
        <fullName evidence="2">Uncharacterized protein</fullName>
    </submittedName>
</protein>
<dbReference type="Proteomes" id="UP000320333">
    <property type="component" value="Unassembled WGS sequence"/>
</dbReference>
<sequence>MPAPIRTTQFGQYDRHSGLFQAVDANTLHKATGYAQTSAAAVKQVLDRYPPVKAFTYAMAVTSALPVTVFAAVSGSAFLGGLATAGTGIAVFQGIVFAITGFVLFWFLLGAFLISATIAFWFTLAFFGVQMAKAVSSRANEK</sequence>
<keyword evidence="1" id="KW-1133">Transmembrane helix</keyword>
<feature type="transmembrane region" description="Helical" evidence="1">
    <location>
        <begin position="105"/>
        <end position="129"/>
    </location>
</feature>
<dbReference type="OrthoDB" id="2141421at2759"/>
<keyword evidence="1" id="KW-0472">Membrane</keyword>
<dbReference type="AlphaFoldDB" id="A0A507FHU2"/>
<proteinExistence type="predicted"/>
<reference evidence="2 3" key="1">
    <citation type="journal article" date="2019" name="Sci. Rep.">
        <title>Comparative genomics of chytrid fungi reveal insights into the obligate biotrophic and pathogenic lifestyle of Synchytrium endobioticum.</title>
        <authorList>
            <person name="van de Vossenberg B.T.L.H."/>
            <person name="Warris S."/>
            <person name="Nguyen H.D.T."/>
            <person name="van Gent-Pelzer M.P.E."/>
            <person name="Joly D.L."/>
            <person name="van de Geest H.C."/>
            <person name="Bonants P.J.M."/>
            <person name="Smith D.S."/>
            <person name="Levesque C.A."/>
            <person name="van der Lee T.A.J."/>
        </authorList>
    </citation>
    <scope>NUCLEOTIDE SEQUENCE [LARGE SCALE GENOMIC DNA]</scope>
    <source>
        <strain evidence="2 3">CBS 675.73</strain>
    </source>
</reference>
<dbReference type="EMBL" id="QEAP01000090">
    <property type="protein sequence ID" value="TPX75215.1"/>
    <property type="molecule type" value="Genomic_DNA"/>
</dbReference>
<accession>A0A507FHU2</accession>
<keyword evidence="1" id="KW-0812">Transmembrane</keyword>
<organism evidence="2 3">
    <name type="scientific">Chytriomyces confervae</name>
    <dbReference type="NCBI Taxonomy" id="246404"/>
    <lineage>
        <taxon>Eukaryota</taxon>
        <taxon>Fungi</taxon>
        <taxon>Fungi incertae sedis</taxon>
        <taxon>Chytridiomycota</taxon>
        <taxon>Chytridiomycota incertae sedis</taxon>
        <taxon>Chytridiomycetes</taxon>
        <taxon>Chytridiales</taxon>
        <taxon>Chytriomycetaceae</taxon>
        <taxon>Chytriomyces</taxon>
    </lineage>
</organism>